<name>A0A1V0JB97_DUGJA</name>
<sequence length="254" mass="29679">MRVVERGNELETHEKELYFGAFKKVMLAKRFSWQVLTAIIAKTEGCDKKAIAALDYRAQIEDEIRLVCNLVIKQIQDYLLPISSSPESMVFYYEMMADYYRYKCEIEVNEERENVIKLAMDTYDKAAFHADRHLDITNATRLSLYLNYAVFYREILNEVDKALAMNETTFNRAIEKIEDFNEPRYKDTIVIIQLMRDNMTLWNKDQDTIPVDPDKPIEEEKPDKSKKFDKSKKSGSPKNKSGSPKKKSGSPKKK</sequence>
<dbReference type="InterPro" id="IPR023410">
    <property type="entry name" value="14-3-3_domain"/>
</dbReference>
<dbReference type="PRINTS" id="PR00305">
    <property type="entry name" value="1433ZETA"/>
</dbReference>
<dbReference type="SUPFAM" id="SSF48445">
    <property type="entry name" value="14-3-3 protein"/>
    <property type="match status" value="1"/>
</dbReference>
<evidence type="ECO:0000256" key="1">
    <source>
        <dbReference type="ARBA" id="ARBA00006141"/>
    </source>
</evidence>
<dbReference type="Gene3D" id="1.20.190.20">
    <property type="entry name" value="14-3-3 domain"/>
    <property type="match status" value="1"/>
</dbReference>
<evidence type="ECO:0000256" key="2">
    <source>
        <dbReference type="PIRSR" id="PIRSR000868-1"/>
    </source>
</evidence>
<dbReference type="SMART" id="SM00101">
    <property type="entry name" value="14_3_3"/>
    <property type="match status" value="1"/>
</dbReference>
<accession>A0A1V0JB97</accession>
<dbReference type="PANTHER" id="PTHR18860">
    <property type="entry name" value="14-3-3 PROTEIN"/>
    <property type="match status" value="1"/>
</dbReference>
<organism evidence="5">
    <name type="scientific">Dugesia japonica</name>
    <name type="common">Planarian</name>
    <dbReference type="NCBI Taxonomy" id="6161"/>
    <lineage>
        <taxon>Eukaryota</taxon>
        <taxon>Metazoa</taxon>
        <taxon>Spiralia</taxon>
        <taxon>Lophotrochozoa</taxon>
        <taxon>Platyhelminthes</taxon>
        <taxon>Rhabditophora</taxon>
        <taxon>Seriata</taxon>
        <taxon>Tricladida</taxon>
        <taxon>Continenticola</taxon>
        <taxon>Geoplanoidea</taxon>
        <taxon>Dugesiidae</taxon>
        <taxon>Dugesia</taxon>
    </lineage>
</organism>
<comment type="similarity">
    <text evidence="1">Belongs to the 14-3-3 family.</text>
</comment>
<evidence type="ECO:0000256" key="3">
    <source>
        <dbReference type="SAM" id="MobiDB-lite"/>
    </source>
</evidence>
<dbReference type="InterPro" id="IPR000308">
    <property type="entry name" value="14-3-3"/>
</dbReference>
<dbReference type="Pfam" id="PF00244">
    <property type="entry name" value="14-3-3"/>
    <property type="match status" value="1"/>
</dbReference>
<dbReference type="CDD" id="cd08774">
    <property type="entry name" value="14-3-3"/>
    <property type="match status" value="1"/>
</dbReference>
<proteinExistence type="evidence at transcript level"/>
<feature type="site" description="Interaction with phosphoserine on interacting protein" evidence="2">
    <location>
        <position position="30"/>
    </location>
</feature>
<evidence type="ECO:0000259" key="4">
    <source>
        <dbReference type="SMART" id="SM00101"/>
    </source>
</evidence>
<feature type="compositionally biased region" description="Basic residues" evidence="3">
    <location>
        <begin position="243"/>
        <end position="254"/>
    </location>
</feature>
<evidence type="ECO:0000313" key="5">
    <source>
        <dbReference type="EMBL" id="ARD06104.1"/>
    </source>
</evidence>
<feature type="site" description="Interaction with phosphoserine on interacting protein" evidence="2">
    <location>
        <position position="101"/>
    </location>
</feature>
<dbReference type="AlphaFoldDB" id="A0A1V0JB97"/>
<feature type="compositionally biased region" description="Basic and acidic residues" evidence="3">
    <location>
        <begin position="204"/>
        <end position="232"/>
    </location>
</feature>
<dbReference type="PIRSF" id="PIRSF000868">
    <property type="entry name" value="14-3-3"/>
    <property type="match status" value="1"/>
</dbReference>
<protein>
    <submittedName>
        <fullName evidence="5">14-3-3 zeta</fullName>
    </submittedName>
</protein>
<dbReference type="EMBL" id="KY078796">
    <property type="protein sequence ID" value="ARD06104.1"/>
    <property type="molecule type" value="mRNA"/>
</dbReference>
<feature type="region of interest" description="Disordered" evidence="3">
    <location>
        <begin position="204"/>
        <end position="254"/>
    </location>
</feature>
<dbReference type="InterPro" id="IPR036815">
    <property type="entry name" value="14-3-3_dom_sf"/>
</dbReference>
<feature type="domain" description="14-3-3" evidence="4">
    <location>
        <begin position="2"/>
        <end position="219"/>
    </location>
</feature>
<reference evidence="5" key="1">
    <citation type="journal article" date="2017" name="Gene">
        <title>14-3-3 ? and 14-3-3 ? contribute to immune responses in planarian Dugesia japonica.</title>
        <authorList>
            <person name="Lu Q."/>
            <person name="Wu S."/>
            <person name="Zhen H."/>
            <person name="Deng H."/>
            <person name="Song Q."/>
            <person name="Ma K."/>
            <person name="Cao Z."/>
            <person name="Pang Q."/>
            <person name="Zhao B."/>
        </authorList>
    </citation>
    <scope>NUCLEOTIDE SEQUENCE</scope>
</reference>